<sequence>MLPSGGTVGALTRHTPRGHTPPTPWGPLPPPHAARCGALSVSVAGVAGGAGGFGLPGAPGLPGPGGDGVPGLSPGGDPVPPPLPPDFEGAEGSAGCEGAFPGPPDEPAARRPLGAPPGPSWVSPDPPGYPGNRLGDVPGLGDVPPPPRPLSPAPPLPLPLSLPPRGVSVTSPEGDPSGGAFELPAAAPTAV</sequence>
<dbReference type="Proteomes" id="UP000659767">
    <property type="component" value="Unassembled WGS sequence"/>
</dbReference>
<evidence type="ECO:0000313" key="3">
    <source>
        <dbReference type="Proteomes" id="UP000659767"/>
    </source>
</evidence>
<evidence type="ECO:0000256" key="1">
    <source>
        <dbReference type="SAM" id="MobiDB-lite"/>
    </source>
</evidence>
<protein>
    <submittedName>
        <fullName evidence="2">Uncharacterized protein</fullName>
    </submittedName>
</protein>
<feature type="compositionally biased region" description="Low complexity" evidence="1">
    <location>
        <begin position="90"/>
        <end position="99"/>
    </location>
</feature>
<proteinExistence type="predicted"/>
<evidence type="ECO:0000313" key="2">
    <source>
        <dbReference type="EMBL" id="GGS50899.1"/>
    </source>
</evidence>
<organism evidence="2 3">
    <name type="scientific">Streptomyces badius</name>
    <dbReference type="NCBI Taxonomy" id="1941"/>
    <lineage>
        <taxon>Bacteria</taxon>
        <taxon>Bacillati</taxon>
        <taxon>Actinomycetota</taxon>
        <taxon>Actinomycetes</taxon>
        <taxon>Kitasatosporales</taxon>
        <taxon>Streptomycetaceae</taxon>
        <taxon>Streptomyces</taxon>
    </lineage>
</organism>
<feature type="compositionally biased region" description="Pro residues" evidence="1">
    <location>
        <begin position="143"/>
        <end position="162"/>
    </location>
</feature>
<feature type="region of interest" description="Disordered" evidence="1">
    <location>
        <begin position="45"/>
        <end position="191"/>
    </location>
</feature>
<gene>
    <name evidence="2" type="ORF">GCM10010253_26590</name>
</gene>
<feature type="region of interest" description="Disordered" evidence="1">
    <location>
        <begin position="1"/>
        <end position="32"/>
    </location>
</feature>
<feature type="compositionally biased region" description="Pro residues" evidence="1">
    <location>
        <begin position="19"/>
        <end position="32"/>
    </location>
</feature>
<dbReference type="EMBL" id="BMSZ01000006">
    <property type="protein sequence ID" value="GGS50899.1"/>
    <property type="molecule type" value="Genomic_DNA"/>
</dbReference>
<keyword evidence="3" id="KW-1185">Reference proteome</keyword>
<reference evidence="3" key="1">
    <citation type="journal article" date="2019" name="Int. J. Syst. Evol. Microbiol.">
        <title>The Global Catalogue of Microorganisms (GCM) 10K type strain sequencing project: providing services to taxonomists for standard genome sequencing and annotation.</title>
        <authorList>
            <consortium name="The Broad Institute Genomics Platform"/>
            <consortium name="The Broad Institute Genome Sequencing Center for Infectious Disease"/>
            <person name="Wu L."/>
            <person name="Ma J."/>
        </authorList>
    </citation>
    <scope>NUCLEOTIDE SEQUENCE [LARGE SCALE GENOMIC DNA]</scope>
    <source>
        <strain evidence="3">JCM 4350</strain>
    </source>
</reference>
<comment type="caution">
    <text evidence="2">The sequence shown here is derived from an EMBL/GenBank/DDBJ whole genome shotgun (WGS) entry which is preliminary data.</text>
</comment>
<feature type="compositionally biased region" description="Gly residues" evidence="1">
    <location>
        <begin position="46"/>
        <end position="57"/>
    </location>
</feature>
<accession>A0ABQ2T3A2</accession>
<feature type="compositionally biased region" description="Pro residues" evidence="1">
    <location>
        <begin position="114"/>
        <end position="129"/>
    </location>
</feature>
<name>A0ABQ2T3A2_STRBA</name>